<dbReference type="NCBIfam" id="TIGR01783">
    <property type="entry name" value="TonB-siderophor"/>
    <property type="match status" value="1"/>
</dbReference>
<evidence type="ECO:0000256" key="16">
    <source>
        <dbReference type="SAM" id="MobiDB-lite"/>
    </source>
</evidence>
<dbReference type="Gene3D" id="2.170.130.10">
    <property type="entry name" value="TonB-dependent receptor, plug domain"/>
    <property type="match status" value="1"/>
</dbReference>
<evidence type="ECO:0000256" key="14">
    <source>
        <dbReference type="PROSITE-ProRule" id="PRU01360"/>
    </source>
</evidence>
<dbReference type="PATRIC" id="fig|104102.7.peg.826"/>
<dbReference type="STRING" id="104102.AtDm6_0835"/>
<feature type="chain" id="PRO_5001912374" evidence="17">
    <location>
        <begin position="24"/>
        <end position="732"/>
    </location>
</feature>
<comment type="caution">
    <text evidence="20">The sequence shown here is derived from an EMBL/GenBank/DDBJ whole genome shotgun (WGS) entry which is preliminary data.</text>
</comment>
<comment type="subcellular location">
    <subcellularLocation>
        <location evidence="1 14">Cell outer membrane</location>
        <topology evidence="1 14">Multi-pass membrane protein</topology>
    </subcellularLocation>
</comment>
<comment type="similarity">
    <text evidence="2 14 15">Belongs to the TonB-dependent receptor family.</text>
</comment>
<evidence type="ECO:0000256" key="4">
    <source>
        <dbReference type="ARBA" id="ARBA00022452"/>
    </source>
</evidence>
<evidence type="ECO:0000259" key="19">
    <source>
        <dbReference type="Pfam" id="PF07715"/>
    </source>
</evidence>
<dbReference type="GO" id="GO:0015344">
    <property type="term" value="F:siderophore uptake transmembrane transporter activity"/>
    <property type="evidence" value="ECO:0007669"/>
    <property type="project" value="TreeGrafter"/>
</dbReference>
<evidence type="ECO:0000256" key="7">
    <source>
        <dbReference type="ARBA" id="ARBA00022729"/>
    </source>
</evidence>
<organism evidence="20 21">
    <name type="scientific">Acetobacter tropicalis</name>
    <dbReference type="NCBI Taxonomy" id="104102"/>
    <lineage>
        <taxon>Bacteria</taxon>
        <taxon>Pseudomonadati</taxon>
        <taxon>Pseudomonadota</taxon>
        <taxon>Alphaproteobacteria</taxon>
        <taxon>Acetobacterales</taxon>
        <taxon>Acetobacteraceae</taxon>
        <taxon>Acetobacter</taxon>
    </lineage>
</organism>
<evidence type="ECO:0000256" key="13">
    <source>
        <dbReference type="ARBA" id="ARBA00023237"/>
    </source>
</evidence>
<evidence type="ECO:0000256" key="6">
    <source>
        <dbReference type="ARBA" id="ARBA00022692"/>
    </source>
</evidence>
<proteinExistence type="inferred from homology"/>
<evidence type="ECO:0000256" key="5">
    <source>
        <dbReference type="ARBA" id="ARBA00022496"/>
    </source>
</evidence>
<dbReference type="InterPro" id="IPR037066">
    <property type="entry name" value="Plug_dom_sf"/>
</dbReference>
<protein>
    <submittedName>
        <fullName evidence="20">Outer membrane receptor for ferric coprogen and ferric-rhodotorulic acid</fullName>
    </submittedName>
</protein>
<dbReference type="InterPro" id="IPR036942">
    <property type="entry name" value="Beta-barrel_TonB_sf"/>
</dbReference>
<evidence type="ECO:0000256" key="15">
    <source>
        <dbReference type="RuleBase" id="RU003357"/>
    </source>
</evidence>
<evidence type="ECO:0000256" key="12">
    <source>
        <dbReference type="ARBA" id="ARBA00023170"/>
    </source>
</evidence>
<dbReference type="GO" id="GO:0038023">
    <property type="term" value="F:signaling receptor activity"/>
    <property type="evidence" value="ECO:0007669"/>
    <property type="project" value="InterPro"/>
</dbReference>
<dbReference type="PROSITE" id="PS52016">
    <property type="entry name" value="TONB_DEPENDENT_REC_3"/>
    <property type="match status" value="1"/>
</dbReference>
<accession>A0A094YWX1</accession>
<dbReference type="AlphaFoldDB" id="A0A094YWX1"/>
<dbReference type="InterPro" id="IPR039426">
    <property type="entry name" value="TonB-dep_rcpt-like"/>
</dbReference>
<gene>
    <name evidence="20" type="ORF">AtDm6_0835</name>
</gene>
<reference evidence="20 21" key="1">
    <citation type="submission" date="2014-06" db="EMBL/GenBank/DDBJ databases">
        <title>Functional and comparative genomic analyses of the Drosophila gut microbiota identify candidate symbiosis factors.</title>
        <authorList>
            <person name="Newell P.D."/>
            <person name="Chaston J.M."/>
            <person name="Douglas A.E."/>
        </authorList>
    </citation>
    <scope>NUCLEOTIDE SEQUENCE [LARGE SCALE GENOMIC DNA]</scope>
    <source>
        <strain evidence="20 21">DmCS_006</strain>
    </source>
</reference>
<evidence type="ECO:0000256" key="11">
    <source>
        <dbReference type="ARBA" id="ARBA00023136"/>
    </source>
</evidence>
<sequence>MRAVLLVSTLMIVPFAAGMPARAQDGMERPASKHSPSAEAKNKASTKKKTETQEHVDVLGKRSLIPSEQTGSLTVQATTVATRLPLTLRETPQSVTVLTRRFLNDFTLQNVNDALGHATGITVQRVETDRTYISARGFDVSNYQYDGIGLPFSQGTQTGAIDTAIYDNVTVLRGANGLLSSTGNPSATVDYTRKRATRDFQASVEGTVGSWAKRRVVGDISGSPIASGRLRGRLVAVYENGESYLKRYSQEKTVVYGTVEGDLDQYTTVRLGYVWQQNNPNSSMWGALPLYYTDGSPTHYSRSTSSAAKWSYMNNRDSQMFADISRQIGSHWKVRLYAFHRVMQTDGNLFYTYGTPDRETGLGLYSYPSRYTGSESQWIGDLSATGSFNIGGRTHQLVFGVNAASARSRQLSNYSADVGTALPPLEGWNGNYPQPPFTAYDETASFNQTRESLYGVLRLNPFRNAHLFGGANLTHAESTGYSYGVPSNYSATRPSPFAGFTYDFLKHYTFYISYSKIFNPQSELDENRRILGPVNGDNLEGGVKAAWFDNRLNVSLTGFHVHQNHLADAAGYFFDGQSYYKPINAQSAGAEFDISGQITRNLQIMAGGSLMKIYDQDGNPVRTYVPRQTLHAALTWQVPYVPHLRVGANVTWQGRIWRDQGVTSTTTGREIITRQHSYALVDLMVHYDLGKHWQMTGTLNNITNHKYLTSLYWDQAYYGAPFSGMFTLRHQF</sequence>
<keyword evidence="5" id="KW-0410">Iron transport</keyword>
<dbReference type="InterPro" id="IPR000531">
    <property type="entry name" value="Beta-barrel_TonB"/>
</dbReference>
<keyword evidence="7 17" id="KW-0732">Signal</keyword>
<evidence type="ECO:0000256" key="2">
    <source>
        <dbReference type="ARBA" id="ARBA00009810"/>
    </source>
</evidence>
<keyword evidence="4 14" id="KW-1134">Transmembrane beta strand</keyword>
<keyword evidence="9" id="KW-0406">Ion transport</keyword>
<evidence type="ECO:0000256" key="9">
    <source>
        <dbReference type="ARBA" id="ARBA00023065"/>
    </source>
</evidence>
<evidence type="ECO:0000313" key="21">
    <source>
        <dbReference type="Proteomes" id="UP000029448"/>
    </source>
</evidence>
<keyword evidence="3 14" id="KW-0813">Transport</keyword>
<dbReference type="PANTHER" id="PTHR32552:SF74">
    <property type="entry name" value="HYDROXAMATE SIDEROPHORE RECEPTOR FHUE"/>
    <property type="match status" value="1"/>
</dbReference>
<dbReference type="GO" id="GO:0009279">
    <property type="term" value="C:cell outer membrane"/>
    <property type="evidence" value="ECO:0007669"/>
    <property type="project" value="UniProtKB-SubCell"/>
</dbReference>
<keyword evidence="10 15" id="KW-0798">TonB box</keyword>
<feature type="region of interest" description="Disordered" evidence="16">
    <location>
        <begin position="24"/>
        <end position="63"/>
    </location>
</feature>
<evidence type="ECO:0000313" key="20">
    <source>
        <dbReference type="EMBL" id="KGB25154.1"/>
    </source>
</evidence>
<dbReference type="SUPFAM" id="SSF56935">
    <property type="entry name" value="Porins"/>
    <property type="match status" value="1"/>
</dbReference>
<dbReference type="Pfam" id="PF00593">
    <property type="entry name" value="TonB_dep_Rec_b-barrel"/>
    <property type="match status" value="1"/>
</dbReference>
<feature type="compositionally biased region" description="Basic and acidic residues" evidence="16">
    <location>
        <begin position="48"/>
        <end position="60"/>
    </location>
</feature>
<dbReference type="RefSeq" id="WP_052051187.1">
    <property type="nucleotide sequence ID" value="NZ_JACAOJ010000002.1"/>
</dbReference>
<dbReference type="GO" id="GO:0015891">
    <property type="term" value="P:siderophore transport"/>
    <property type="evidence" value="ECO:0007669"/>
    <property type="project" value="InterPro"/>
</dbReference>
<evidence type="ECO:0000259" key="18">
    <source>
        <dbReference type="Pfam" id="PF00593"/>
    </source>
</evidence>
<dbReference type="InterPro" id="IPR010105">
    <property type="entry name" value="TonB_sidphr_rcpt"/>
</dbReference>
<keyword evidence="8" id="KW-0408">Iron</keyword>
<keyword evidence="12 20" id="KW-0675">Receptor</keyword>
<evidence type="ECO:0000256" key="8">
    <source>
        <dbReference type="ARBA" id="ARBA00023004"/>
    </source>
</evidence>
<evidence type="ECO:0000256" key="1">
    <source>
        <dbReference type="ARBA" id="ARBA00004571"/>
    </source>
</evidence>
<keyword evidence="11 14" id="KW-0472">Membrane</keyword>
<dbReference type="Pfam" id="PF07715">
    <property type="entry name" value="Plug"/>
    <property type="match status" value="1"/>
</dbReference>
<keyword evidence="6 14" id="KW-0812">Transmembrane</keyword>
<feature type="domain" description="TonB-dependent receptor plug" evidence="19">
    <location>
        <begin position="88"/>
        <end position="186"/>
    </location>
</feature>
<feature type="signal peptide" evidence="17">
    <location>
        <begin position="1"/>
        <end position="23"/>
    </location>
</feature>
<dbReference type="GeneID" id="89477719"/>
<keyword evidence="21" id="KW-1185">Reference proteome</keyword>
<dbReference type="FunFam" id="2.170.130.10:FF:000010">
    <property type="entry name" value="Ferripyoverdine receptor"/>
    <property type="match status" value="1"/>
</dbReference>
<evidence type="ECO:0000256" key="17">
    <source>
        <dbReference type="SAM" id="SignalP"/>
    </source>
</evidence>
<feature type="domain" description="TonB-dependent receptor-like beta-barrel" evidence="18">
    <location>
        <begin position="261"/>
        <end position="702"/>
    </location>
</feature>
<dbReference type="PANTHER" id="PTHR32552">
    <property type="entry name" value="FERRICHROME IRON RECEPTOR-RELATED"/>
    <property type="match status" value="1"/>
</dbReference>
<keyword evidence="13 14" id="KW-0998">Cell outer membrane</keyword>
<name>A0A094YWX1_9PROT</name>
<dbReference type="Proteomes" id="UP000029448">
    <property type="component" value="Unassembled WGS sequence"/>
</dbReference>
<evidence type="ECO:0000256" key="10">
    <source>
        <dbReference type="ARBA" id="ARBA00023077"/>
    </source>
</evidence>
<dbReference type="EMBL" id="JOKM01000021">
    <property type="protein sequence ID" value="KGB25154.1"/>
    <property type="molecule type" value="Genomic_DNA"/>
</dbReference>
<dbReference type="Gene3D" id="2.40.170.20">
    <property type="entry name" value="TonB-dependent receptor, beta-barrel domain"/>
    <property type="match status" value="1"/>
</dbReference>
<dbReference type="CDD" id="cd01347">
    <property type="entry name" value="ligand_gated_channel"/>
    <property type="match status" value="1"/>
</dbReference>
<evidence type="ECO:0000256" key="3">
    <source>
        <dbReference type="ARBA" id="ARBA00022448"/>
    </source>
</evidence>
<dbReference type="InterPro" id="IPR012910">
    <property type="entry name" value="Plug_dom"/>
</dbReference>